<comment type="caution">
    <text evidence="2">The sequence shown here is derived from an EMBL/GenBank/DDBJ whole genome shotgun (WGS) entry which is preliminary data.</text>
</comment>
<proteinExistence type="predicted"/>
<evidence type="ECO:0000256" key="1">
    <source>
        <dbReference type="SAM" id="MobiDB-lite"/>
    </source>
</evidence>
<dbReference type="EMBL" id="JARKHS020000710">
    <property type="protein sequence ID" value="KAK8788512.1"/>
    <property type="molecule type" value="Genomic_DNA"/>
</dbReference>
<evidence type="ECO:0000313" key="3">
    <source>
        <dbReference type="Proteomes" id="UP001321473"/>
    </source>
</evidence>
<accession>A0AAQ4FPW3</accession>
<sequence length="59" mass="6492">MDAFANTSTIMGKKHETINGDHVRASAAAAQSSNDTQSTQRRHAFHHHGLPLLREKRVG</sequence>
<keyword evidence="3" id="KW-1185">Reference proteome</keyword>
<feature type="region of interest" description="Disordered" evidence="1">
    <location>
        <begin position="23"/>
        <end position="59"/>
    </location>
</feature>
<evidence type="ECO:0000313" key="2">
    <source>
        <dbReference type="EMBL" id="KAK8788512.1"/>
    </source>
</evidence>
<feature type="compositionally biased region" description="Basic residues" evidence="1">
    <location>
        <begin position="40"/>
        <end position="49"/>
    </location>
</feature>
<dbReference type="AlphaFoldDB" id="A0AAQ4FPW3"/>
<name>A0AAQ4FPW3_AMBAM</name>
<reference evidence="2 3" key="1">
    <citation type="journal article" date="2023" name="Arcadia Sci">
        <title>De novo assembly of a long-read Amblyomma americanum tick genome.</title>
        <authorList>
            <person name="Chou S."/>
            <person name="Poskanzer K.E."/>
            <person name="Rollins M."/>
            <person name="Thuy-Boun P.S."/>
        </authorList>
    </citation>
    <scope>NUCLEOTIDE SEQUENCE [LARGE SCALE GENOMIC DNA]</scope>
    <source>
        <strain evidence="2">F_SG_1</strain>
        <tissue evidence="2">Salivary glands</tissue>
    </source>
</reference>
<gene>
    <name evidence="2" type="ORF">V5799_021712</name>
</gene>
<protein>
    <submittedName>
        <fullName evidence="2">Uncharacterized protein</fullName>
    </submittedName>
</protein>
<organism evidence="2 3">
    <name type="scientific">Amblyomma americanum</name>
    <name type="common">Lone star tick</name>
    <dbReference type="NCBI Taxonomy" id="6943"/>
    <lineage>
        <taxon>Eukaryota</taxon>
        <taxon>Metazoa</taxon>
        <taxon>Ecdysozoa</taxon>
        <taxon>Arthropoda</taxon>
        <taxon>Chelicerata</taxon>
        <taxon>Arachnida</taxon>
        <taxon>Acari</taxon>
        <taxon>Parasitiformes</taxon>
        <taxon>Ixodida</taxon>
        <taxon>Ixodoidea</taxon>
        <taxon>Ixodidae</taxon>
        <taxon>Amblyomminae</taxon>
        <taxon>Amblyomma</taxon>
    </lineage>
</organism>
<dbReference type="Proteomes" id="UP001321473">
    <property type="component" value="Unassembled WGS sequence"/>
</dbReference>
<feature type="compositionally biased region" description="Polar residues" evidence="1">
    <location>
        <begin position="29"/>
        <end position="39"/>
    </location>
</feature>
<feature type="non-terminal residue" evidence="2">
    <location>
        <position position="59"/>
    </location>
</feature>